<comment type="function">
    <text evidence="5">Component of the exocyst complex involved in the docking of exocytic vesicles with fusion sites on the plasma membrane.</text>
</comment>
<sequence length="535" mass="60193">MSGKVALAQEDARGGDDPQANKKALAAYFTRVLSTLGLNLENKAEMYSEPCLKAIFLLNNYNYIHMSLQRLLVSLHDKGRDVLEREVRVLLSKHSRPVNPMLMLDLLGLDEELPHEDMGIDVHLPNKVLSDLGAISQWLVTRTDRLDFMNAYATIRAETLYRSIVALKDHQKSSSGSSRSMNIPHSPGRIRPTKETPTKRGSKRGYMYSNFMKKATMAKHAIYSLSADPGRMKASVPEDEQTSVDVVPYLTILSAFVKLAQEQENLTMLQESLAKSDTLTTNMVSILTSFENRLLQLEETILPVYEETGNLQRRQHNIEQTLSLLDHALNFHNTAREVESVIEGAQPSDDLAAYLECMERLASAIKYFGENNPDSLELSTVVCGCAGATPVQYRCGGVREPHVCSTGVGVCGSHTCAVQVCKYLPGIAQDSRSLSLPYKPTDKLKDRDRQLIKDKFTAFNKEMEEIARAQKGFAIPDRELRDSLRAENTQLVLPLYETFLQRYSQYQFTKNNEKYIKYTAEDVRKELGSFFDIAA</sequence>
<name>A0ABM1E8W0_PRICU</name>
<gene>
    <name evidence="9" type="primary">LOC106809907</name>
</gene>
<dbReference type="Proteomes" id="UP000695022">
    <property type="component" value="Unplaced"/>
</dbReference>
<feature type="domain" description="Exocyst complex subunit Exo70 C-terminal" evidence="7">
    <location>
        <begin position="10"/>
        <end position="71"/>
    </location>
</feature>
<proteinExistence type="inferred from homology"/>
<dbReference type="PANTHER" id="PTHR12542:SF41">
    <property type="entry name" value="EXOCYST COMPLEX COMPONENT 7"/>
    <property type="match status" value="1"/>
</dbReference>
<dbReference type="SUPFAM" id="SSF74788">
    <property type="entry name" value="Cullin repeat-like"/>
    <property type="match status" value="3"/>
</dbReference>
<dbReference type="InterPro" id="IPR046364">
    <property type="entry name" value="Exo70_C"/>
</dbReference>
<protein>
    <recommendedName>
        <fullName evidence="4 5">Exocyst complex component 7</fullName>
    </recommendedName>
    <alternativeName>
        <fullName evidence="5">Exocyst complex component Exo70</fullName>
    </alternativeName>
</protein>
<dbReference type="InterPro" id="IPR016159">
    <property type="entry name" value="Cullin_repeat-like_dom_sf"/>
</dbReference>
<dbReference type="PANTHER" id="PTHR12542">
    <property type="entry name" value="EXOCYST COMPLEX PROTEIN EXO70"/>
    <property type="match status" value="1"/>
</dbReference>
<feature type="domain" description="Exocyst complex subunit Exo70 C-terminal" evidence="7">
    <location>
        <begin position="441"/>
        <end position="526"/>
    </location>
</feature>
<evidence type="ECO:0000259" key="7">
    <source>
        <dbReference type="Pfam" id="PF03081"/>
    </source>
</evidence>
<keyword evidence="5" id="KW-0653">Protein transport</keyword>
<dbReference type="Gene3D" id="1.20.1280.170">
    <property type="entry name" value="Exocyst complex component Exo70"/>
    <property type="match status" value="4"/>
</dbReference>
<evidence type="ECO:0000256" key="5">
    <source>
        <dbReference type="RuleBase" id="RU365026"/>
    </source>
</evidence>
<reference evidence="9" key="1">
    <citation type="submission" date="2025-08" db="UniProtKB">
        <authorList>
            <consortium name="RefSeq"/>
        </authorList>
    </citation>
    <scope>IDENTIFICATION</scope>
</reference>
<evidence type="ECO:0000256" key="1">
    <source>
        <dbReference type="ARBA" id="ARBA00006756"/>
    </source>
</evidence>
<keyword evidence="2 5" id="KW-0813">Transport</keyword>
<dbReference type="Pfam" id="PF03081">
    <property type="entry name" value="Exo70_C"/>
    <property type="match status" value="2"/>
</dbReference>
<feature type="compositionally biased region" description="Polar residues" evidence="6">
    <location>
        <begin position="173"/>
        <end position="183"/>
    </location>
</feature>
<keyword evidence="8" id="KW-1185">Reference proteome</keyword>
<evidence type="ECO:0000313" key="9">
    <source>
        <dbReference type="RefSeq" id="XP_014668631.1"/>
    </source>
</evidence>
<feature type="region of interest" description="Disordered" evidence="6">
    <location>
        <begin position="171"/>
        <end position="204"/>
    </location>
</feature>
<accession>A0ABM1E8W0</accession>
<evidence type="ECO:0000256" key="4">
    <source>
        <dbReference type="ARBA" id="ARBA00026169"/>
    </source>
</evidence>
<dbReference type="Pfam" id="PF20669">
    <property type="entry name" value="Exo70_N"/>
    <property type="match status" value="1"/>
</dbReference>
<evidence type="ECO:0000256" key="2">
    <source>
        <dbReference type="ARBA" id="ARBA00022448"/>
    </source>
</evidence>
<evidence type="ECO:0000256" key="3">
    <source>
        <dbReference type="ARBA" id="ARBA00022483"/>
    </source>
</evidence>
<keyword evidence="3 5" id="KW-0268">Exocytosis</keyword>
<dbReference type="InterPro" id="IPR004140">
    <property type="entry name" value="Exo70"/>
</dbReference>
<dbReference type="RefSeq" id="XP_014668631.1">
    <property type="nucleotide sequence ID" value="XM_014813145.1"/>
</dbReference>
<evidence type="ECO:0000313" key="8">
    <source>
        <dbReference type="Proteomes" id="UP000695022"/>
    </source>
</evidence>
<organism evidence="8 9">
    <name type="scientific">Priapulus caudatus</name>
    <name type="common">Priapulid worm</name>
    <dbReference type="NCBI Taxonomy" id="37621"/>
    <lineage>
        <taxon>Eukaryota</taxon>
        <taxon>Metazoa</taxon>
        <taxon>Ecdysozoa</taxon>
        <taxon>Scalidophora</taxon>
        <taxon>Priapulida</taxon>
        <taxon>Priapulimorpha</taxon>
        <taxon>Priapulimorphida</taxon>
        <taxon>Priapulidae</taxon>
        <taxon>Priapulus</taxon>
    </lineage>
</organism>
<comment type="similarity">
    <text evidence="1 5">Belongs to the EXO70 family.</text>
</comment>
<dbReference type="GeneID" id="106809907"/>
<evidence type="ECO:0000256" key="6">
    <source>
        <dbReference type="SAM" id="MobiDB-lite"/>
    </source>
</evidence>